<name>A0A1G8MT19_9GAMM</name>
<evidence type="ECO:0000256" key="2">
    <source>
        <dbReference type="SAM" id="Phobius"/>
    </source>
</evidence>
<evidence type="ECO:0000256" key="1">
    <source>
        <dbReference type="SAM" id="MobiDB-lite"/>
    </source>
</evidence>
<accession>A0A1G8MT19</accession>
<dbReference type="AlphaFoldDB" id="A0A1G8MT19"/>
<protein>
    <submittedName>
        <fullName evidence="3">Uncharacterized protein</fullName>
    </submittedName>
</protein>
<organism evidence="3 4">
    <name type="scientific">Phytopseudomonas flavescens</name>
    <dbReference type="NCBI Taxonomy" id="29435"/>
    <lineage>
        <taxon>Bacteria</taxon>
        <taxon>Pseudomonadati</taxon>
        <taxon>Pseudomonadota</taxon>
        <taxon>Gammaproteobacteria</taxon>
        <taxon>Pseudomonadales</taxon>
        <taxon>Pseudomonadaceae</taxon>
        <taxon>Phytopseudomonas</taxon>
    </lineage>
</organism>
<evidence type="ECO:0000313" key="3">
    <source>
        <dbReference type="EMBL" id="SDI71003.1"/>
    </source>
</evidence>
<dbReference type="Proteomes" id="UP000198606">
    <property type="component" value="Unassembled WGS sequence"/>
</dbReference>
<reference evidence="3 4" key="1">
    <citation type="submission" date="2016-10" db="EMBL/GenBank/DDBJ databases">
        <authorList>
            <person name="de Groot N.N."/>
        </authorList>
    </citation>
    <scope>NUCLEOTIDE SEQUENCE [LARGE SCALE GENOMIC DNA]</scope>
    <source>
        <strain evidence="3 4">LMG 18387</strain>
    </source>
</reference>
<keyword evidence="2" id="KW-1133">Transmembrane helix</keyword>
<dbReference type="EMBL" id="FNDG01000022">
    <property type="protein sequence ID" value="SDI71003.1"/>
    <property type="molecule type" value="Genomic_DNA"/>
</dbReference>
<proteinExistence type="predicted"/>
<keyword evidence="2" id="KW-0812">Transmembrane</keyword>
<dbReference type="STRING" id="29435.SAMN05216588_12284"/>
<dbReference type="RefSeq" id="WP_139207493.1">
    <property type="nucleotide sequence ID" value="NZ_FNDG01000022.1"/>
</dbReference>
<feature type="transmembrane region" description="Helical" evidence="2">
    <location>
        <begin position="192"/>
        <end position="210"/>
    </location>
</feature>
<feature type="region of interest" description="Disordered" evidence="1">
    <location>
        <begin position="269"/>
        <end position="292"/>
    </location>
</feature>
<feature type="transmembrane region" description="Helical" evidence="2">
    <location>
        <begin position="20"/>
        <end position="48"/>
    </location>
</feature>
<gene>
    <name evidence="3" type="ORF">SAMN05216588_12284</name>
</gene>
<evidence type="ECO:0000313" key="4">
    <source>
        <dbReference type="Proteomes" id="UP000198606"/>
    </source>
</evidence>
<feature type="transmembrane region" description="Helical" evidence="2">
    <location>
        <begin position="147"/>
        <end position="172"/>
    </location>
</feature>
<feature type="transmembrane region" description="Helical" evidence="2">
    <location>
        <begin position="123"/>
        <end position="141"/>
    </location>
</feature>
<feature type="transmembrane region" description="Helical" evidence="2">
    <location>
        <begin position="68"/>
        <end position="94"/>
    </location>
</feature>
<keyword evidence="2" id="KW-0472">Membrane</keyword>
<sequence>MTTVTAMKVTYEKLKEQQFLMLCVKFALVFFALSITHYAGFIAGFPIWVISAAAVDMFPAFSKLSVFYIAFCYSISRVLGFVTSQFIISISTIASGTGKKENKFSWLKKYVVDYKGRSEEESAYYWVLTIFSTVGMVFLTYVTPSDFAFSTVPVLAMVVLVVAALLKMDVMVVRVSKIPIKILRRPKYRANLVPRMGFVLLGFALCLSYYTGLLRFERLMKEPPIEYKSGDFTASLVVLISSGDSVLGIEETEDFVYWTYSSGDTVMKRSYRKKSSPKPSSDSSVEQGSKAG</sequence>